<gene>
    <name evidence="1" type="ORF">EWB00_005888</name>
</gene>
<dbReference type="AlphaFoldDB" id="A0A4Z2D0E9"/>
<sequence length="119" mass="13641">MKLLFSTTTTTTTRKMLSRLMLICLFVILTTVSFNTVEGQRDPPKVTTTTTTHKEQHHQPIDYDALLSKFLRVLTEKVPQIPQIKNLPKEKVHKFITSLKKLIDEVHSLSLKTIDGKKP</sequence>
<comment type="caution">
    <text evidence="1">The sequence shown here is derived from an EMBL/GenBank/DDBJ whole genome shotgun (WGS) entry which is preliminary data.</text>
</comment>
<organism evidence="1 2">
    <name type="scientific">Schistosoma japonicum</name>
    <name type="common">Blood fluke</name>
    <dbReference type="NCBI Taxonomy" id="6182"/>
    <lineage>
        <taxon>Eukaryota</taxon>
        <taxon>Metazoa</taxon>
        <taxon>Spiralia</taxon>
        <taxon>Lophotrochozoa</taxon>
        <taxon>Platyhelminthes</taxon>
        <taxon>Trematoda</taxon>
        <taxon>Digenea</taxon>
        <taxon>Strigeidida</taxon>
        <taxon>Schistosomatoidea</taxon>
        <taxon>Schistosomatidae</taxon>
        <taxon>Schistosoma</taxon>
    </lineage>
</organism>
<accession>A0A4Z2D0E9</accession>
<reference evidence="1 2" key="1">
    <citation type="submission" date="2019-03" db="EMBL/GenBank/DDBJ databases">
        <title>An improved genome assembly of the fluke Schistosoma japonicum.</title>
        <authorList>
            <person name="Hu W."/>
            <person name="Luo F."/>
            <person name="Yin M."/>
            <person name="Mo X."/>
            <person name="Sun C."/>
            <person name="Wu Q."/>
            <person name="Zhu B."/>
            <person name="Xiang M."/>
            <person name="Wang J."/>
            <person name="Wang Y."/>
            <person name="Zhang T."/>
            <person name="Xu B."/>
            <person name="Zheng H."/>
            <person name="Feng Z."/>
        </authorList>
    </citation>
    <scope>NUCLEOTIDE SEQUENCE [LARGE SCALE GENOMIC DNA]</scope>
    <source>
        <strain evidence="1">HuSjv2</strain>
        <tissue evidence="1">Worms</tissue>
    </source>
</reference>
<evidence type="ECO:0000313" key="1">
    <source>
        <dbReference type="EMBL" id="TNN09929.1"/>
    </source>
</evidence>
<name>A0A4Z2D0E9_SCHJA</name>
<dbReference type="Proteomes" id="UP000311919">
    <property type="component" value="Unassembled WGS sequence"/>
</dbReference>
<keyword evidence="2" id="KW-1185">Reference proteome</keyword>
<evidence type="ECO:0000313" key="2">
    <source>
        <dbReference type="Proteomes" id="UP000311919"/>
    </source>
</evidence>
<proteinExistence type="predicted"/>
<dbReference type="EMBL" id="SKCS01000383">
    <property type="protein sequence ID" value="TNN09929.1"/>
    <property type="molecule type" value="Genomic_DNA"/>
</dbReference>
<protein>
    <submittedName>
        <fullName evidence="1">Uncharacterized protein</fullName>
    </submittedName>
</protein>